<dbReference type="EMBL" id="DPIY01000010">
    <property type="protein sequence ID" value="HCT58307.1"/>
    <property type="molecule type" value="Genomic_DNA"/>
</dbReference>
<evidence type="ECO:0000313" key="1">
    <source>
        <dbReference type="EMBL" id="HCT58307.1"/>
    </source>
</evidence>
<dbReference type="Proteomes" id="UP000264071">
    <property type="component" value="Unassembled WGS sequence"/>
</dbReference>
<organism evidence="1 2">
    <name type="scientific">Gemmatimonas aurantiaca</name>
    <dbReference type="NCBI Taxonomy" id="173480"/>
    <lineage>
        <taxon>Bacteria</taxon>
        <taxon>Pseudomonadati</taxon>
        <taxon>Gemmatimonadota</taxon>
        <taxon>Gemmatimonadia</taxon>
        <taxon>Gemmatimonadales</taxon>
        <taxon>Gemmatimonadaceae</taxon>
        <taxon>Gemmatimonas</taxon>
    </lineage>
</organism>
<protein>
    <submittedName>
        <fullName evidence="1">Uncharacterized protein</fullName>
    </submittedName>
</protein>
<dbReference type="AlphaFoldDB" id="A0A3D4VDA3"/>
<reference evidence="1 2" key="1">
    <citation type="journal article" date="2018" name="Nat. Biotechnol.">
        <title>A standardized bacterial taxonomy based on genome phylogeny substantially revises the tree of life.</title>
        <authorList>
            <person name="Parks D.H."/>
            <person name="Chuvochina M."/>
            <person name="Waite D.W."/>
            <person name="Rinke C."/>
            <person name="Skarshewski A."/>
            <person name="Chaumeil P.A."/>
            <person name="Hugenholtz P."/>
        </authorList>
    </citation>
    <scope>NUCLEOTIDE SEQUENCE [LARGE SCALE GENOMIC DNA]</scope>
    <source>
        <strain evidence="1">UBA8844</strain>
    </source>
</reference>
<accession>A0A3D4VDA3</accession>
<evidence type="ECO:0000313" key="2">
    <source>
        <dbReference type="Proteomes" id="UP000264071"/>
    </source>
</evidence>
<gene>
    <name evidence="1" type="ORF">DGD08_13975</name>
</gene>
<sequence length="191" mass="21334">MTRPEQAVENRFESTARLPQQVFKRADELAFAFTDSALLTALGGWEVLKACAQHFKDDSIFAVVVHHLSTKEYASVFPAMSLRPEATRELYINWLDERRSNGDGLLYIDARTVAFTGSSEKWGLWIDQDQELAVLGAPRTQLVSVAERQVDGFEWVSASDVADLLAPSFYPEPVSAEFLDRLTGAYADSLI</sequence>
<name>A0A3D4VDA3_9BACT</name>
<comment type="caution">
    <text evidence="1">The sequence shown here is derived from an EMBL/GenBank/DDBJ whole genome shotgun (WGS) entry which is preliminary data.</text>
</comment>
<proteinExistence type="predicted"/>